<evidence type="ECO:0000313" key="3">
    <source>
        <dbReference type="Proteomes" id="UP001478862"/>
    </source>
</evidence>
<dbReference type="InterPro" id="IPR027417">
    <property type="entry name" value="P-loop_NTPase"/>
</dbReference>
<comment type="caution">
    <text evidence="2">The sequence shown here is derived from an EMBL/GenBank/DDBJ whole genome shotgun (WGS) entry which is preliminary data.</text>
</comment>
<organism evidence="2 3">
    <name type="scientific">Lysinibacillus zambalensis</name>
    <dbReference type="NCBI Taxonomy" id="3160866"/>
    <lineage>
        <taxon>Bacteria</taxon>
        <taxon>Bacillati</taxon>
        <taxon>Bacillota</taxon>
        <taxon>Bacilli</taxon>
        <taxon>Bacillales</taxon>
        <taxon>Bacillaceae</taxon>
        <taxon>Lysinibacillus</taxon>
    </lineage>
</organism>
<sequence>MTIDLLTIQPHQISRDLREKIVVIYGEPKVGKTTIASQFPKALLLAFEKGYNALAGVMAQNVTKWADFKKVLRQLENAQVKKKFETVIVDTADLSYASCEKFILQREGVDKIGDIPYGGGYKLVRDEFDTVLRSIPMMGYGLVMISHAQIQTITAEDGTEYSKTVPTLTKQPRGIVLSMADIIGYAKSIEREGESKTALFLRGTQQFEAGSRFKYTPPVIKFEYEALVKAIADAIEKEEVEKGQTTVVEKGVNLYAEEEQLSFEDLKTEIKDLTAKLVEKQGANVAKKTMNNLVELHLGKGRTLKDVTESQVEQLSLVAYDLKQTL</sequence>
<evidence type="ECO:0000256" key="1">
    <source>
        <dbReference type="SAM" id="Coils"/>
    </source>
</evidence>
<gene>
    <name evidence="2" type="ORF">ABNX05_18040</name>
</gene>
<keyword evidence="2" id="KW-0547">Nucleotide-binding</keyword>
<dbReference type="SUPFAM" id="SSF52540">
    <property type="entry name" value="P-loop containing nucleoside triphosphate hydrolases"/>
    <property type="match status" value="1"/>
</dbReference>
<keyword evidence="3" id="KW-1185">Reference proteome</keyword>
<dbReference type="Gene3D" id="3.40.50.300">
    <property type="entry name" value="P-loop containing nucleotide triphosphate hydrolases"/>
    <property type="match status" value="1"/>
</dbReference>
<dbReference type="RefSeq" id="WP_349660972.1">
    <property type="nucleotide sequence ID" value="NZ_JBEGDG010000015.1"/>
</dbReference>
<reference evidence="2 3" key="1">
    <citation type="submission" date="2024-06" db="EMBL/GenBank/DDBJ databases">
        <title>Lysinibacillus zambalefons sp. nov., a Novel Firmicute Isolated from the Poon Bato Zambales Hyperalkaline Spring.</title>
        <authorList>
            <person name="Aja J.A."/>
            <person name="Lazaro J.E.H."/>
            <person name="Llorin L.D."/>
            <person name="Lim K.R."/>
            <person name="Teodosio J."/>
            <person name="Dalisay D.S."/>
        </authorList>
    </citation>
    <scope>NUCLEOTIDE SEQUENCE [LARGE SCALE GENOMIC DNA]</scope>
    <source>
        <strain evidence="2 3">M3</strain>
    </source>
</reference>
<dbReference type="Pfam" id="PF13479">
    <property type="entry name" value="AAA_24"/>
    <property type="match status" value="1"/>
</dbReference>
<keyword evidence="2" id="KW-0067">ATP-binding</keyword>
<dbReference type="Proteomes" id="UP001478862">
    <property type="component" value="Unassembled WGS sequence"/>
</dbReference>
<feature type="coiled-coil region" evidence="1">
    <location>
        <begin position="256"/>
        <end position="283"/>
    </location>
</feature>
<dbReference type="EMBL" id="JBEGDG010000015">
    <property type="protein sequence ID" value="MEQ6356527.1"/>
    <property type="molecule type" value="Genomic_DNA"/>
</dbReference>
<evidence type="ECO:0000313" key="2">
    <source>
        <dbReference type="EMBL" id="MEQ6356527.1"/>
    </source>
</evidence>
<keyword evidence="1" id="KW-0175">Coiled coil</keyword>
<proteinExistence type="predicted"/>
<name>A0ABV1MVI9_9BACI</name>
<dbReference type="GO" id="GO:0005524">
    <property type="term" value="F:ATP binding"/>
    <property type="evidence" value="ECO:0007669"/>
    <property type="project" value="UniProtKB-KW"/>
</dbReference>
<protein>
    <submittedName>
        <fullName evidence="2">ATP-binding protein</fullName>
    </submittedName>
</protein>
<accession>A0ABV1MVI9</accession>